<dbReference type="PANTHER" id="PTHR11472">
    <property type="entry name" value="DNA REPAIR DEAD HELICASE RAD3/XP-D SUBFAMILY MEMBER"/>
    <property type="match status" value="1"/>
</dbReference>
<dbReference type="Proteomes" id="UP000230066">
    <property type="component" value="Unassembled WGS sequence"/>
</dbReference>
<proteinExistence type="predicted"/>
<comment type="caution">
    <text evidence="2">The sequence shown here is derived from an EMBL/GenBank/DDBJ whole genome shotgun (WGS) entry which is preliminary data.</text>
</comment>
<dbReference type="AlphaFoldDB" id="A0A4E0RDL1"/>
<dbReference type="GO" id="GO:0003676">
    <property type="term" value="F:nucleic acid binding"/>
    <property type="evidence" value="ECO:0007669"/>
    <property type="project" value="InterPro"/>
</dbReference>
<organism evidence="2 3">
    <name type="scientific">Fasciola hepatica</name>
    <name type="common">Liver fluke</name>
    <dbReference type="NCBI Taxonomy" id="6192"/>
    <lineage>
        <taxon>Eukaryota</taxon>
        <taxon>Metazoa</taxon>
        <taxon>Spiralia</taxon>
        <taxon>Lophotrochozoa</taxon>
        <taxon>Platyhelminthes</taxon>
        <taxon>Trematoda</taxon>
        <taxon>Digenea</taxon>
        <taxon>Plagiorchiida</taxon>
        <taxon>Echinostomata</taxon>
        <taxon>Echinostomatoidea</taxon>
        <taxon>Fasciolidae</taxon>
        <taxon>Fasciola</taxon>
    </lineage>
</organism>
<keyword evidence="2" id="KW-0547">Nucleotide-binding</keyword>
<dbReference type="InterPro" id="IPR027417">
    <property type="entry name" value="P-loop_NTPase"/>
</dbReference>
<evidence type="ECO:0000259" key="1">
    <source>
        <dbReference type="SMART" id="SM00491"/>
    </source>
</evidence>
<dbReference type="Gene3D" id="3.40.50.300">
    <property type="entry name" value="P-loop containing nucleotide triphosphate hydrolases"/>
    <property type="match status" value="1"/>
</dbReference>
<keyword evidence="2" id="KW-0067">ATP-binding</keyword>
<keyword evidence="3" id="KW-1185">Reference proteome</keyword>
<dbReference type="GO" id="GO:0045910">
    <property type="term" value="P:negative regulation of DNA recombination"/>
    <property type="evidence" value="ECO:0007669"/>
    <property type="project" value="TreeGrafter"/>
</dbReference>
<name>A0A4E0RDL1_FASHE</name>
<evidence type="ECO:0000313" key="2">
    <source>
        <dbReference type="EMBL" id="THD19888.1"/>
    </source>
</evidence>
<dbReference type="SMART" id="SM00491">
    <property type="entry name" value="HELICc2"/>
    <property type="match status" value="1"/>
</dbReference>
<protein>
    <submittedName>
        <fullName evidence="2">Regulator of telomere elongation helicase 1</fullName>
    </submittedName>
</protein>
<dbReference type="PANTHER" id="PTHR11472:SF34">
    <property type="entry name" value="REGULATOR OF TELOMERE ELONGATION HELICASE 1"/>
    <property type="match status" value="1"/>
</dbReference>
<reference evidence="2" key="1">
    <citation type="submission" date="2019-03" db="EMBL/GenBank/DDBJ databases">
        <title>Improved annotation for the trematode Fasciola hepatica.</title>
        <authorList>
            <person name="Choi Y.-J."/>
            <person name="Martin J."/>
            <person name="Mitreva M."/>
        </authorList>
    </citation>
    <scope>NUCLEOTIDE SEQUENCE [LARGE SCALE GENOMIC DNA]</scope>
</reference>
<gene>
    <name evidence="2" type="ORF">D915_009434</name>
</gene>
<dbReference type="GO" id="GO:0005524">
    <property type="term" value="F:ATP binding"/>
    <property type="evidence" value="ECO:0007669"/>
    <property type="project" value="InterPro"/>
</dbReference>
<dbReference type="GO" id="GO:0016818">
    <property type="term" value="F:hydrolase activity, acting on acid anhydrides, in phosphorus-containing anhydrides"/>
    <property type="evidence" value="ECO:0007669"/>
    <property type="project" value="InterPro"/>
</dbReference>
<keyword evidence="2" id="KW-0347">Helicase</keyword>
<dbReference type="InterPro" id="IPR045028">
    <property type="entry name" value="DinG/Rad3-like"/>
</dbReference>
<evidence type="ECO:0000313" key="3">
    <source>
        <dbReference type="Proteomes" id="UP000230066"/>
    </source>
</evidence>
<accession>A0A4E0RDL1</accession>
<dbReference type="GO" id="GO:0005634">
    <property type="term" value="C:nucleus"/>
    <property type="evidence" value="ECO:0007669"/>
    <property type="project" value="TreeGrafter"/>
</dbReference>
<dbReference type="GO" id="GO:0003678">
    <property type="term" value="F:DNA helicase activity"/>
    <property type="evidence" value="ECO:0007669"/>
    <property type="project" value="TreeGrafter"/>
</dbReference>
<dbReference type="EMBL" id="JXXN02005461">
    <property type="protein sequence ID" value="THD19888.1"/>
    <property type="molecule type" value="Genomic_DNA"/>
</dbReference>
<dbReference type="GO" id="GO:0010569">
    <property type="term" value="P:regulation of double-strand break repair via homologous recombination"/>
    <property type="evidence" value="ECO:0007669"/>
    <property type="project" value="TreeGrafter"/>
</dbReference>
<dbReference type="GO" id="GO:0090657">
    <property type="term" value="P:telomeric loop disassembly"/>
    <property type="evidence" value="ECO:0007669"/>
    <property type="project" value="TreeGrafter"/>
</dbReference>
<feature type="domain" description="ATP-dependent helicase C-terminal" evidence="1">
    <location>
        <begin position="15"/>
        <end position="187"/>
    </location>
</feature>
<dbReference type="Pfam" id="PF13307">
    <property type="entry name" value="Helicase_C_2"/>
    <property type="match status" value="1"/>
</dbReference>
<sequence>MSIVPSGFLVFFPSYSMMNQCLDTWKTDKIYDRMLRCKRIFVEPRDKVLFTKVLSDYRLAAAPGPATSATDVDGAALFAVMRGRASEGMDLADYASRGVAILGLPYPPFMDPRVKLKMAYLDEQHTELLNQVSRKKTDGAISVASHPTGRMWYNIQAWRTVNQSVGRVIRHHRDFGTVFLCDQRFATAAAQSQLPKWMQSSVRVYEQVQPAIKETSVFYKIARTKYKNQNGDSQDINASSNIDRTKRYDILPKRDGSWDNLTPTGLINYPSSTVPKANQVSICFSMSRWLLSYRLLFTHVVGRAILI</sequence>
<dbReference type="InterPro" id="IPR006555">
    <property type="entry name" value="ATP-dep_Helicase_C"/>
</dbReference>
<keyword evidence="2" id="KW-0378">Hydrolase</keyword>
<dbReference type="GO" id="GO:1904430">
    <property type="term" value="P:negative regulation of t-circle formation"/>
    <property type="evidence" value="ECO:0007669"/>
    <property type="project" value="TreeGrafter"/>
</dbReference>
<dbReference type="GO" id="GO:0070182">
    <property type="term" value="F:DNA polymerase binding"/>
    <property type="evidence" value="ECO:0007669"/>
    <property type="project" value="TreeGrafter"/>
</dbReference>